<dbReference type="EMBL" id="JASCZI010031120">
    <property type="protein sequence ID" value="MED6125997.1"/>
    <property type="molecule type" value="Genomic_DNA"/>
</dbReference>
<organism evidence="1 2">
    <name type="scientific">Stylosanthes scabra</name>
    <dbReference type="NCBI Taxonomy" id="79078"/>
    <lineage>
        <taxon>Eukaryota</taxon>
        <taxon>Viridiplantae</taxon>
        <taxon>Streptophyta</taxon>
        <taxon>Embryophyta</taxon>
        <taxon>Tracheophyta</taxon>
        <taxon>Spermatophyta</taxon>
        <taxon>Magnoliopsida</taxon>
        <taxon>eudicotyledons</taxon>
        <taxon>Gunneridae</taxon>
        <taxon>Pentapetalae</taxon>
        <taxon>rosids</taxon>
        <taxon>fabids</taxon>
        <taxon>Fabales</taxon>
        <taxon>Fabaceae</taxon>
        <taxon>Papilionoideae</taxon>
        <taxon>50 kb inversion clade</taxon>
        <taxon>dalbergioids sensu lato</taxon>
        <taxon>Dalbergieae</taxon>
        <taxon>Pterocarpus clade</taxon>
        <taxon>Stylosanthes</taxon>
    </lineage>
</organism>
<gene>
    <name evidence="1" type="ORF">PIB30_074064</name>
</gene>
<evidence type="ECO:0000313" key="1">
    <source>
        <dbReference type="EMBL" id="MED6125997.1"/>
    </source>
</evidence>
<name>A0ABU6RPV4_9FABA</name>
<accession>A0ABU6RPV4</accession>
<comment type="caution">
    <text evidence="1">The sequence shown here is derived from an EMBL/GenBank/DDBJ whole genome shotgun (WGS) entry which is preliminary data.</text>
</comment>
<feature type="non-terminal residue" evidence="1">
    <location>
        <position position="115"/>
    </location>
</feature>
<keyword evidence="2" id="KW-1185">Reference proteome</keyword>
<sequence length="115" mass="12523">ALTLPPPSSPTSDHGRHYRSPSFIITFIPSPSTLPDHYIILLRCCSSRHFSVRVVCCCVSVCGLPASFYSPSIIPISRPHCFISLRATCCFRCGGSPVHLDLSCSLSPTRQISNS</sequence>
<proteinExistence type="predicted"/>
<feature type="non-terminal residue" evidence="1">
    <location>
        <position position="1"/>
    </location>
</feature>
<reference evidence="1 2" key="1">
    <citation type="journal article" date="2023" name="Plants (Basel)">
        <title>Bridging the Gap: Combining Genomics and Transcriptomics Approaches to Understand Stylosanthes scabra, an Orphan Legume from the Brazilian Caatinga.</title>
        <authorList>
            <person name="Ferreira-Neto J.R.C."/>
            <person name="da Silva M.D."/>
            <person name="Binneck E."/>
            <person name="de Melo N.F."/>
            <person name="da Silva R.H."/>
            <person name="de Melo A.L.T.M."/>
            <person name="Pandolfi V."/>
            <person name="Bustamante F.O."/>
            <person name="Brasileiro-Vidal A.C."/>
            <person name="Benko-Iseppon A.M."/>
        </authorList>
    </citation>
    <scope>NUCLEOTIDE SEQUENCE [LARGE SCALE GENOMIC DNA]</scope>
    <source>
        <tissue evidence="1">Leaves</tissue>
    </source>
</reference>
<evidence type="ECO:0000313" key="2">
    <source>
        <dbReference type="Proteomes" id="UP001341840"/>
    </source>
</evidence>
<protein>
    <submittedName>
        <fullName evidence="1">Uncharacterized protein</fullName>
    </submittedName>
</protein>
<dbReference type="Proteomes" id="UP001341840">
    <property type="component" value="Unassembled WGS sequence"/>
</dbReference>